<dbReference type="SMART" id="SM00612">
    <property type="entry name" value="Kelch"/>
    <property type="match status" value="2"/>
</dbReference>
<reference evidence="2" key="1">
    <citation type="submission" date="2015-03" db="EMBL/GenBank/DDBJ databases">
        <title>A transcriptome of Araucaria cunninghamii, an australian fine timber species.</title>
        <authorList>
            <person name="Jing Yi C.J.Y."/>
            <person name="Yin San L.Y.S."/>
            <person name="Abdul Karim S.S."/>
            <person name="Wan Azmi N.N."/>
            <person name="Hercus R.R."/>
            <person name="Croft L.L."/>
        </authorList>
    </citation>
    <scope>NUCLEOTIDE SEQUENCE</scope>
    <source>
        <strain evidence="2">MI0301</strain>
        <tissue evidence="2">Leaf</tissue>
    </source>
</reference>
<evidence type="ECO:0000259" key="1">
    <source>
        <dbReference type="Pfam" id="PF00646"/>
    </source>
</evidence>
<dbReference type="Gene3D" id="2.120.10.80">
    <property type="entry name" value="Kelch-type beta propeller"/>
    <property type="match status" value="1"/>
</dbReference>
<protein>
    <recommendedName>
        <fullName evidence="1">F-box domain-containing protein</fullName>
    </recommendedName>
</protein>
<dbReference type="InterPro" id="IPR006652">
    <property type="entry name" value="Kelch_1"/>
</dbReference>
<dbReference type="SUPFAM" id="SSF81383">
    <property type="entry name" value="F-box domain"/>
    <property type="match status" value="1"/>
</dbReference>
<dbReference type="AlphaFoldDB" id="A0A0D6QZM8"/>
<dbReference type="Pfam" id="PF01344">
    <property type="entry name" value="Kelch_1"/>
    <property type="match status" value="1"/>
</dbReference>
<sequence length="398" mass="44840">MLLGEDSEILAEYTIIPGLPNDVACLCLACVPLSQQGRLKAVSRAWRTALYSQFVWDLRHRWGKREELLCLFREDPSLTPGELYDPRERAWAVIPPMPCDPCRYGLTNFVCVGVGTHLYVLGGSLYDARSFPMDRPLSSGAVFRYDVVRAHWERRSSMANARGSFACGVHNDKTILVAGGGSRHAQFTSGGTRISSVERYDVDKDRWSSEQELPTLRAGCVGFVAGEDFWVMGGYGVSKTVSGVLPVDEYYRGGHILRAGSGKWRELRPMWEEGERWRLGRIAVVDATNGEPPNIFMLEGFRICRYDIASNRWKKESCLPRRVLAEPACGLVALYGELYVIPGSSFPDSCGRTSRRKRTTLVLQVYDPKKQEWRLVVTKPRLRNPLNFPFAGMCSIRL</sequence>
<dbReference type="PANTHER" id="PTHR47850">
    <property type="entry name" value="F-BOX/KELCH-REPEAT PROTEIN OR23"/>
    <property type="match status" value="1"/>
</dbReference>
<dbReference type="InterPro" id="IPR015915">
    <property type="entry name" value="Kelch-typ_b-propeller"/>
</dbReference>
<dbReference type="Pfam" id="PF00646">
    <property type="entry name" value="F-box"/>
    <property type="match status" value="1"/>
</dbReference>
<dbReference type="SUPFAM" id="SSF117281">
    <property type="entry name" value="Kelch motif"/>
    <property type="match status" value="1"/>
</dbReference>
<proteinExistence type="predicted"/>
<dbReference type="EMBL" id="GCKF01041448">
    <property type="protein sequence ID" value="JAG95135.1"/>
    <property type="molecule type" value="Transcribed_RNA"/>
</dbReference>
<organism evidence="2">
    <name type="scientific">Araucaria cunninghamii</name>
    <name type="common">Hoop pine</name>
    <name type="synonym">Moreton Bay pine</name>
    <dbReference type="NCBI Taxonomy" id="56994"/>
    <lineage>
        <taxon>Eukaryota</taxon>
        <taxon>Viridiplantae</taxon>
        <taxon>Streptophyta</taxon>
        <taxon>Embryophyta</taxon>
        <taxon>Tracheophyta</taxon>
        <taxon>Spermatophyta</taxon>
        <taxon>Pinopsida</taxon>
        <taxon>Pinidae</taxon>
        <taxon>Conifers II</taxon>
        <taxon>Araucariales</taxon>
        <taxon>Araucariaceae</taxon>
        <taxon>Araucaria</taxon>
    </lineage>
</organism>
<name>A0A0D6QZM8_ARACU</name>
<feature type="domain" description="F-box" evidence="1">
    <location>
        <begin position="17"/>
        <end position="56"/>
    </location>
</feature>
<evidence type="ECO:0000313" key="2">
    <source>
        <dbReference type="EMBL" id="JAG95135.1"/>
    </source>
</evidence>
<dbReference type="InterPro" id="IPR001810">
    <property type="entry name" value="F-box_dom"/>
</dbReference>
<dbReference type="InterPro" id="IPR036047">
    <property type="entry name" value="F-box-like_dom_sf"/>
</dbReference>
<accession>A0A0D6QZM8</accession>
<dbReference type="PANTHER" id="PTHR47850:SF1">
    <property type="entry name" value="F-BOX_KELCH-REPEAT PROTEIN OR23"/>
    <property type="match status" value="1"/>
</dbReference>